<keyword evidence="3" id="KW-0805">Transcription regulation</keyword>
<reference evidence="9" key="1">
    <citation type="submission" date="2020-06" db="EMBL/GenBank/DDBJ databases">
        <authorList>
            <person name="Li T."/>
            <person name="Hu X."/>
            <person name="Zhang T."/>
            <person name="Song X."/>
            <person name="Zhang H."/>
            <person name="Dai N."/>
            <person name="Sheng W."/>
            <person name="Hou X."/>
            <person name="Wei L."/>
        </authorList>
    </citation>
    <scope>NUCLEOTIDE SEQUENCE</scope>
    <source>
        <strain evidence="9">G02</strain>
        <tissue evidence="9">Leaf</tissue>
    </source>
</reference>
<comment type="subunit">
    <text evidence="2">Homodimer.</text>
</comment>
<dbReference type="InterPro" id="IPR036638">
    <property type="entry name" value="HLH_DNA-bd_sf"/>
</dbReference>
<dbReference type="GO" id="GO:0000977">
    <property type="term" value="F:RNA polymerase II transcription regulatory region sequence-specific DNA binding"/>
    <property type="evidence" value="ECO:0007669"/>
    <property type="project" value="TreeGrafter"/>
</dbReference>
<dbReference type="PROSITE" id="PS50888">
    <property type="entry name" value="BHLH"/>
    <property type="match status" value="1"/>
</dbReference>
<keyword evidence="5" id="KW-0804">Transcription</keyword>
<dbReference type="GO" id="GO:0000981">
    <property type="term" value="F:DNA-binding transcription factor activity, RNA polymerase II-specific"/>
    <property type="evidence" value="ECO:0007669"/>
    <property type="project" value="TreeGrafter"/>
</dbReference>
<protein>
    <submittedName>
        <fullName evidence="9">Transcription factor</fullName>
    </submittedName>
</protein>
<dbReference type="PANTHER" id="PTHR13935:SF106">
    <property type="entry name" value="ACHAETE-SCUTE COMPLEX PROTEIN T5-RELATED"/>
    <property type="match status" value="1"/>
</dbReference>
<evidence type="ECO:0000256" key="1">
    <source>
        <dbReference type="ARBA" id="ARBA00004123"/>
    </source>
</evidence>
<proteinExistence type="predicted"/>
<comment type="subcellular location">
    <subcellularLocation>
        <location evidence="1">Nucleus</location>
    </subcellularLocation>
</comment>
<dbReference type="InterPro" id="IPR011598">
    <property type="entry name" value="bHLH_dom"/>
</dbReference>
<comment type="caution">
    <text evidence="9">The sequence shown here is derived from an EMBL/GenBank/DDBJ whole genome shotgun (WGS) entry which is preliminary data.</text>
</comment>
<dbReference type="SUPFAM" id="SSF47459">
    <property type="entry name" value="HLH, helix-loop-helix DNA-binding domain"/>
    <property type="match status" value="1"/>
</dbReference>
<evidence type="ECO:0000313" key="9">
    <source>
        <dbReference type="EMBL" id="KAL0304185.1"/>
    </source>
</evidence>
<evidence type="ECO:0000256" key="6">
    <source>
        <dbReference type="ARBA" id="ARBA00023242"/>
    </source>
</evidence>
<dbReference type="CDD" id="cd18914">
    <property type="entry name" value="bHLH_AtORG2_like"/>
    <property type="match status" value="1"/>
</dbReference>
<evidence type="ECO:0000256" key="2">
    <source>
        <dbReference type="ARBA" id="ARBA00011738"/>
    </source>
</evidence>
<organism evidence="9">
    <name type="scientific">Sesamum radiatum</name>
    <name type="common">Black benniseed</name>
    <dbReference type="NCBI Taxonomy" id="300843"/>
    <lineage>
        <taxon>Eukaryota</taxon>
        <taxon>Viridiplantae</taxon>
        <taxon>Streptophyta</taxon>
        <taxon>Embryophyta</taxon>
        <taxon>Tracheophyta</taxon>
        <taxon>Spermatophyta</taxon>
        <taxon>Magnoliopsida</taxon>
        <taxon>eudicotyledons</taxon>
        <taxon>Gunneridae</taxon>
        <taxon>Pentapetalae</taxon>
        <taxon>asterids</taxon>
        <taxon>lamiids</taxon>
        <taxon>Lamiales</taxon>
        <taxon>Pedaliaceae</taxon>
        <taxon>Sesamum</taxon>
    </lineage>
</organism>
<reference evidence="9" key="2">
    <citation type="journal article" date="2024" name="Plant">
        <title>Genomic evolution and insights into agronomic trait innovations of Sesamum species.</title>
        <authorList>
            <person name="Miao H."/>
            <person name="Wang L."/>
            <person name="Qu L."/>
            <person name="Liu H."/>
            <person name="Sun Y."/>
            <person name="Le M."/>
            <person name="Wang Q."/>
            <person name="Wei S."/>
            <person name="Zheng Y."/>
            <person name="Lin W."/>
            <person name="Duan Y."/>
            <person name="Cao H."/>
            <person name="Xiong S."/>
            <person name="Wang X."/>
            <person name="Wei L."/>
            <person name="Li C."/>
            <person name="Ma Q."/>
            <person name="Ju M."/>
            <person name="Zhao R."/>
            <person name="Li G."/>
            <person name="Mu C."/>
            <person name="Tian Q."/>
            <person name="Mei H."/>
            <person name="Zhang T."/>
            <person name="Gao T."/>
            <person name="Zhang H."/>
        </authorList>
    </citation>
    <scope>NUCLEOTIDE SEQUENCE</scope>
    <source>
        <strain evidence="9">G02</strain>
    </source>
</reference>
<dbReference type="SMART" id="SM00353">
    <property type="entry name" value="HLH"/>
    <property type="match status" value="1"/>
</dbReference>
<keyword evidence="6" id="KW-0539">Nucleus</keyword>
<feature type="compositionally biased region" description="Basic and acidic residues" evidence="7">
    <location>
        <begin position="60"/>
        <end position="80"/>
    </location>
</feature>
<dbReference type="Gene3D" id="4.10.280.10">
    <property type="entry name" value="Helix-loop-helix DNA-binding domain"/>
    <property type="match status" value="1"/>
</dbReference>
<evidence type="ECO:0000256" key="3">
    <source>
        <dbReference type="ARBA" id="ARBA00023015"/>
    </source>
</evidence>
<evidence type="ECO:0000256" key="7">
    <source>
        <dbReference type="SAM" id="MobiDB-lite"/>
    </source>
</evidence>
<dbReference type="InterPro" id="IPR015660">
    <property type="entry name" value="MASH1/Ascl1a-like"/>
</dbReference>
<dbReference type="AlphaFoldDB" id="A0AAW2KBH8"/>
<feature type="region of interest" description="Disordered" evidence="7">
    <location>
        <begin position="136"/>
        <end position="157"/>
    </location>
</feature>
<accession>A0AAW2KBH8</accession>
<evidence type="ECO:0000256" key="4">
    <source>
        <dbReference type="ARBA" id="ARBA00023125"/>
    </source>
</evidence>
<sequence>MFSFQSNSLVFEDVPLFLDQDKILEDLLADSAVLEGNENTANQGVKKRQRKASSATGIQENKDESSSETKKLMHRDVERQRRQEMSGLYASIRSLLPLGYVKGKRAISDHLDQAVNYIKHMQKKLDEMKMKRDKLKNLSNSSGPNVDAEDRGPSTTTSSNCLKVNLCWDGVEILISSSLNEGDFPLSKVLADLLRRGLDVISCISTRVDGQFLHKIQIQVNDPTSIDLSKLHERLAHVIEQAQLARGRSRSRDSSNL</sequence>
<keyword evidence="4" id="KW-0238">DNA-binding</keyword>
<feature type="region of interest" description="Disordered" evidence="7">
    <location>
        <begin position="39"/>
        <end position="80"/>
    </location>
</feature>
<evidence type="ECO:0000259" key="8">
    <source>
        <dbReference type="PROSITE" id="PS50888"/>
    </source>
</evidence>
<dbReference type="GO" id="GO:0046983">
    <property type="term" value="F:protein dimerization activity"/>
    <property type="evidence" value="ECO:0007669"/>
    <property type="project" value="InterPro"/>
</dbReference>
<dbReference type="FunFam" id="4.10.280.10:FF:000085">
    <property type="entry name" value="Transcription factor bHLH126"/>
    <property type="match status" value="1"/>
</dbReference>
<feature type="domain" description="BHLH" evidence="8">
    <location>
        <begin position="69"/>
        <end position="121"/>
    </location>
</feature>
<dbReference type="EMBL" id="JACGWJ010000029">
    <property type="protein sequence ID" value="KAL0304185.1"/>
    <property type="molecule type" value="Genomic_DNA"/>
</dbReference>
<name>A0AAW2KBH8_SESRA</name>
<dbReference type="PANTHER" id="PTHR13935">
    <property type="entry name" value="ACHAETE-SCUTE TRANSCRIPTION FACTOR-RELATED"/>
    <property type="match status" value="1"/>
</dbReference>
<dbReference type="Pfam" id="PF00010">
    <property type="entry name" value="HLH"/>
    <property type="match status" value="1"/>
</dbReference>
<dbReference type="GO" id="GO:0090575">
    <property type="term" value="C:RNA polymerase II transcription regulator complex"/>
    <property type="evidence" value="ECO:0007669"/>
    <property type="project" value="TreeGrafter"/>
</dbReference>
<evidence type="ECO:0000256" key="5">
    <source>
        <dbReference type="ARBA" id="ARBA00023163"/>
    </source>
</evidence>
<gene>
    <name evidence="9" type="ORF">Sradi_6286600</name>
</gene>